<dbReference type="SUPFAM" id="SSF53474">
    <property type="entry name" value="alpha/beta-Hydrolases"/>
    <property type="match status" value="1"/>
</dbReference>
<dbReference type="InterPro" id="IPR013094">
    <property type="entry name" value="AB_hydrolase_3"/>
</dbReference>
<evidence type="ECO:0000313" key="5">
    <source>
        <dbReference type="Proteomes" id="UP001172681"/>
    </source>
</evidence>
<dbReference type="EMBL" id="JAPDRN010000009">
    <property type="protein sequence ID" value="KAJ9642609.1"/>
    <property type="molecule type" value="Genomic_DNA"/>
</dbReference>
<dbReference type="GO" id="GO:0016787">
    <property type="term" value="F:hydrolase activity"/>
    <property type="evidence" value="ECO:0007669"/>
    <property type="project" value="UniProtKB-KW"/>
</dbReference>
<keyword evidence="1" id="KW-0378">Hydrolase</keyword>
<dbReference type="PANTHER" id="PTHR48081:SF8">
    <property type="entry name" value="ALPHA_BETA HYDROLASE FOLD-3 DOMAIN-CONTAINING PROTEIN-RELATED"/>
    <property type="match status" value="1"/>
</dbReference>
<protein>
    <recommendedName>
        <fullName evidence="3">Alpha/beta hydrolase fold-3 domain-containing protein</fullName>
    </recommendedName>
</protein>
<feature type="region of interest" description="Disordered" evidence="2">
    <location>
        <begin position="1"/>
        <end position="22"/>
    </location>
</feature>
<organism evidence="4 5">
    <name type="scientific">Knufia peltigerae</name>
    <dbReference type="NCBI Taxonomy" id="1002370"/>
    <lineage>
        <taxon>Eukaryota</taxon>
        <taxon>Fungi</taxon>
        <taxon>Dikarya</taxon>
        <taxon>Ascomycota</taxon>
        <taxon>Pezizomycotina</taxon>
        <taxon>Eurotiomycetes</taxon>
        <taxon>Chaetothyriomycetidae</taxon>
        <taxon>Chaetothyriales</taxon>
        <taxon>Trichomeriaceae</taxon>
        <taxon>Knufia</taxon>
    </lineage>
</organism>
<dbReference type="Gene3D" id="3.40.50.1820">
    <property type="entry name" value="alpha/beta hydrolase"/>
    <property type="match status" value="1"/>
</dbReference>
<evidence type="ECO:0000256" key="1">
    <source>
        <dbReference type="ARBA" id="ARBA00022801"/>
    </source>
</evidence>
<evidence type="ECO:0000259" key="3">
    <source>
        <dbReference type="Pfam" id="PF07859"/>
    </source>
</evidence>
<accession>A0AA39D1L8</accession>
<dbReference type="InterPro" id="IPR050300">
    <property type="entry name" value="GDXG_lipolytic_enzyme"/>
</dbReference>
<dbReference type="Pfam" id="PF07859">
    <property type="entry name" value="Abhydrolase_3"/>
    <property type="match status" value="1"/>
</dbReference>
<evidence type="ECO:0000313" key="4">
    <source>
        <dbReference type="EMBL" id="KAJ9642609.1"/>
    </source>
</evidence>
<feature type="domain" description="Alpha/beta hydrolase fold-3" evidence="3">
    <location>
        <begin position="105"/>
        <end position="319"/>
    </location>
</feature>
<keyword evidence="5" id="KW-1185">Reference proteome</keyword>
<dbReference type="AlphaFoldDB" id="A0AA39D1L8"/>
<gene>
    <name evidence="4" type="ORF">H2204_002257</name>
</gene>
<sequence length="343" mass="38226">MVQIPSIPAPAEAKPPTPEGLNADPEFVPMMADCYTMFDKFWALDMAEYKAAWLSAPGALRPEVPGLDQIDVRLDRAPVSDGTLLEIQIYSPKDADDKILPLMYVMHGGGWTIGSHSVEEGVNRNVCVRNQMRVISVDYRMAPEFRFPYAVNDSWDVLVWCQKNAEKLKIDPNRIILGGSSAGGNLGSYSSQAAIMAQRARDEGFKGIIGQVLNIPATCHPDLFPKEKYNHTSWKENFHAPIVDYPKLIWYWDQYLPNVTRDVRHSPLLADSFKGLPPALIQVAGMDTLRDDGLAYGEALKDAGVDTTVKLYPGVPHGFSFIPQLSKTAEYEDSIVDWISKRL</sequence>
<dbReference type="PANTHER" id="PTHR48081">
    <property type="entry name" value="AB HYDROLASE SUPERFAMILY PROTEIN C4A8.06C"/>
    <property type="match status" value="1"/>
</dbReference>
<evidence type="ECO:0000256" key="2">
    <source>
        <dbReference type="SAM" id="MobiDB-lite"/>
    </source>
</evidence>
<dbReference type="Proteomes" id="UP001172681">
    <property type="component" value="Unassembled WGS sequence"/>
</dbReference>
<comment type="caution">
    <text evidence="4">The sequence shown here is derived from an EMBL/GenBank/DDBJ whole genome shotgun (WGS) entry which is preliminary data.</text>
</comment>
<proteinExistence type="predicted"/>
<dbReference type="InterPro" id="IPR029058">
    <property type="entry name" value="AB_hydrolase_fold"/>
</dbReference>
<reference evidence="4" key="1">
    <citation type="submission" date="2022-10" db="EMBL/GenBank/DDBJ databases">
        <title>Culturing micro-colonial fungi from biological soil crusts in the Mojave desert and describing Neophaeococcomyces mojavensis, and introducing the new genera and species Taxawa tesnikishii.</title>
        <authorList>
            <person name="Kurbessoian T."/>
            <person name="Stajich J.E."/>
        </authorList>
    </citation>
    <scope>NUCLEOTIDE SEQUENCE</scope>
    <source>
        <strain evidence="4">TK_35</strain>
    </source>
</reference>
<name>A0AA39D1L8_9EURO</name>